<reference evidence="3" key="1">
    <citation type="submission" date="2024-05" db="EMBL/GenBank/DDBJ databases">
        <authorList>
            <person name="Kim S."/>
            <person name="Heo J."/>
            <person name="Choi H."/>
            <person name="Choi Y."/>
            <person name="Kwon S.-W."/>
            <person name="Kim Y."/>
        </authorList>
    </citation>
    <scope>NUCLEOTIDE SEQUENCE</scope>
    <source>
        <strain evidence="3">KACC 23699</strain>
    </source>
</reference>
<protein>
    <submittedName>
        <fullName evidence="3">DUF4439 domain-containing protein</fullName>
    </submittedName>
</protein>
<gene>
    <name evidence="3" type="ORF">ABEG17_14480</name>
</gene>
<dbReference type="InterPro" id="IPR009078">
    <property type="entry name" value="Ferritin-like_SF"/>
</dbReference>
<dbReference type="RefSeq" id="WP_406830186.1">
    <property type="nucleotide sequence ID" value="NZ_CP157483.1"/>
</dbReference>
<dbReference type="InterPro" id="IPR029447">
    <property type="entry name" value="DUF4439"/>
</dbReference>
<proteinExistence type="predicted"/>
<feature type="domain" description="DUF4439" evidence="2">
    <location>
        <begin position="217"/>
        <end position="340"/>
    </location>
</feature>
<feature type="compositionally biased region" description="Low complexity" evidence="1">
    <location>
        <begin position="121"/>
        <end position="146"/>
    </location>
</feature>
<name>A0AAU7JQS6_9MICO</name>
<dbReference type="InterPro" id="IPR012347">
    <property type="entry name" value="Ferritin-like"/>
</dbReference>
<sequence length="341" mass="33868">MLEDRTGVPPLPTRRTVLALGLRLGGAAAVVASLAGCGIRLEDDAPRVPGLPTRKPVPGETFLLTLRRHSTDLAAQAKGLGGSTKTVPARLSVLHARQAAVLEAELVHLGVPQTVIDAPVASPTPGATTSTTATPTGSSGSGTTTAAGPKGLAALAASESGDLGPAAVAALAGVGPDTIALAGSLLAQRAAAATLLGAPATWPDPSWSEPSLAASYLEATRAAAYAFEVVAAQSPTGAQRTLAASTLAALQARQSEQEVLAGASATPPALGYPLPFAVTNPAAARTLAVKVLTDLRAAVARELGSTGGDRGPLGAVVQWLAETEVLASRWGVALAPFPGLT</sequence>
<dbReference type="EMBL" id="CP157483">
    <property type="protein sequence ID" value="XBO42767.1"/>
    <property type="molecule type" value="Genomic_DNA"/>
</dbReference>
<dbReference type="SUPFAM" id="SSF47240">
    <property type="entry name" value="Ferritin-like"/>
    <property type="match status" value="1"/>
</dbReference>
<dbReference type="Gene3D" id="1.20.1260.10">
    <property type="match status" value="1"/>
</dbReference>
<organism evidence="3">
    <name type="scientific">Pedococcus sp. KACC 23699</name>
    <dbReference type="NCBI Taxonomy" id="3149228"/>
    <lineage>
        <taxon>Bacteria</taxon>
        <taxon>Bacillati</taxon>
        <taxon>Actinomycetota</taxon>
        <taxon>Actinomycetes</taxon>
        <taxon>Micrococcales</taxon>
        <taxon>Intrasporangiaceae</taxon>
        <taxon>Pedococcus</taxon>
    </lineage>
</organism>
<dbReference type="Pfam" id="PF14530">
    <property type="entry name" value="DUF4439"/>
    <property type="match status" value="1"/>
</dbReference>
<evidence type="ECO:0000259" key="2">
    <source>
        <dbReference type="Pfam" id="PF14530"/>
    </source>
</evidence>
<dbReference type="AlphaFoldDB" id="A0AAU7JQS6"/>
<evidence type="ECO:0000256" key="1">
    <source>
        <dbReference type="SAM" id="MobiDB-lite"/>
    </source>
</evidence>
<accession>A0AAU7JQS6</accession>
<feature type="region of interest" description="Disordered" evidence="1">
    <location>
        <begin position="119"/>
        <end position="146"/>
    </location>
</feature>
<evidence type="ECO:0000313" key="3">
    <source>
        <dbReference type="EMBL" id="XBO42767.1"/>
    </source>
</evidence>